<reference evidence="3 4" key="1">
    <citation type="submission" date="2005-09" db="EMBL/GenBank/DDBJ databases">
        <authorList>
            <person name="Mural R.J."/>
            <person name="Li P.W."/>
            <person name="Adams M.D."/>
            <person name="Amanatides P.G."/>
            <person name="Baden-Tillson H."/>
            <person name="Barnstead M."/>
            <person name="Chin S.H."/>
            <person name="Dew I."/>
            <person name="Evans C.A."/>
            <person name="Ferriera S."/>
            <person name="Flanigan M."/>
            <person name="Fosler C."/>
            <person name="Glodek A."/>
            <person name="Gu Z."/>
            <person name="Holt R.A."/>
            <person name="Jennings D."/>
            <person name="Kraft C.L."/>
            <person name="Lu F."/>
            <person name="Nguyen T."/>
            <person name="Nusskern D.R."/>
            <person name="Pfannkoch C.M."/>
            <person name="Sitter C."/>
            <person name="Sutton G.G."/>
            <person name="Venter J.C."/>
            <person name="Wang Z."/>
            <person name="Woodage T."/>
            <person name="Zheng X.H."/>
            <person name="Zhong F."/>
        </authorList>
    </citation>
    <scope>NUCLEOTIDE SEQUENCE [LARGE SCALE GENOMIC DNA]</scope>
    <source>
        <strain>BN</strain>
        <strain evidence="4">Sprague-Dawley</strain>
    </source>
</reference>
<dbReference type="AlphaFoldDB" id="A6JT50"/>
<dbReference type="InterPro" id="IPR029044">
    <property type="entry name" value="Nucleotide-diphossugar_trans"/>
</dbReference>
<dbReference type="SUPFAM" id="SSF53448">
    <property type="entry name" value="Nucleotide-diphospho-sugar transferases"/>
    <property type="match status" value="1"/>
</dbReference>
<evidence type="ECO:0000256" key="1">
    <source>
        <dbReference type="ARBA" id="ARBA00022679"/>
    </source>
</evidence>
<sequence length="206" mass="23086">MASERDVRAKLQRAGQDHLLRFWADLAPELRAALLAELSSLEADALREHCQRASAASALASGPLPDLAARLQPLPPERLGSAIRCDQETRLRWEEEGFRQIALNKVAVLLLAGGQGTRLGVTYPKGMYQVGLPSQKTLYQLQAERIRRVQQLAGQRLGTHCTVPWYIMTSEFTLGPTIKFFKEHDFFHLDPANVVLFEQRMLPAVT</sequence>
<feature type="non-terminal residue" evidence="3">
    <location>
        <position position="206"/>
    </location>
</feature>
<keyword evidence="1" id="KW-0808">Transferase</keyword>
<dbReference type="EMBL" id="CH474001">
    <property type="protein sequence ID" value="EDL93597.1"/>
    <property type="molecule type" value="Genomic_DNA"/>
</dbReference>
<accession>A6JT50</accession>
<dbReference type="PANTHER" id="PTHR11952">
    <property type="entry name" value="UDP- GLUCOSE PYROPHOSPHORYLASE"/>
    <property type="match status" value="1"/>
</dbReference>
<dbReference type="PANTHER" id="PTHR11952:SF6">
    <property type="entry name" value="UDP-N-ACETYLHEXOSAMINE PYROPHOSPHORYLASE-LIKE PROTEIN 1"/>
    <property type="match status" value="1"/>
</dbReference>
<dbReference type="GO" id="GO:0070569">
    <property type="term" value="F:uridylyltransferase activity"/>
    <property type="evidence" value="ECO:0007669"/>
    <property type="project" value="InterPro"/>
</dbReference>
<dbReference type="Gene3D" id="3.90.550.10">
    <property type="entry name" value="Spore Coat Polysaccharide Biosynthesis Protein SpsA, Chain A"/>
    <property type="match status" value="1"/>
</dbReference>
<gene>
    <name evidence="3" type="ORF">rCG_45680</name>
</gene>
<dbReference type="Proteomes" id="UP000234681">
    <property type="component" value="Chromosome 3"/>
</dbReference>
<dbReference type="InterPro" id="IPR039741">
    <property type="entry name" value="UDP-sugar_pyrophosphorylase"/>
</dbReference>
<evidence type="ECO:0000256" key="2">
    <source>
        <dbReference type="ARBA" id="ARBA00022695"/>
    </source>
</evidence>
<evidence type="ECO:0000313" key="3">
    <source>
        <dbReference type="EMBL" id="EDL93597.1"/>
    </source>
</evidence>
<dbReference type="Pfam" id="PF01704">
    <property type="entry name" value="UDPGP"/>
    <property type="match status" value="1"/>
</dbReference>
<keyword evidence="2" id="KW-0548">Nucleotidyltransferase</keyword>
<protein>
    <submittedName>
        <fullName evidence="3">RCG45680</fullName>
    </submittedName>
</protein>
<evidence type="ECO:0000313" key="4">
    <source>
        <dbReference type="Proteomes" id="UP000234681"/>
    </source>
</evidence>
<organism evidence="3 4">
    <name type="scientific">Rattus norvegicus</name>
    <name type="common">Rat</name>
    <dbReference type="NCBI Taxonomy" id="10116"/>
    <lineage>
        <taxon>Eukaryota</taxon>
        <taxon>Metazoa</taxon>
        <taxon>Chordata</taxon>
        <taxon>Craniata</taxon>
        <taxon>Vertebrata</taxon>
        <taxon>Euteleostomi</taxon>
        <taxon>Mammalia</taxon>
        <taxon>Eutheria</taxon>
        <taxon>Euarchontoglires</taxon>
        <taxon>Glires</taxon>
        <taxon>Rodentia</taxon>
        <taxon>Myomorpha</taxon>
        <taxon>Muroidea</taxon>
        <taxon>Muridae</taxon>
        <taxon>Murinae</taxon>
        <taxon>Rattus</taxon>
    </lineage>
</organism>
<name>A6JT50_RAT</name>
<proteinExistence type="predicted"/>
<dbReference type="InterPro" id="IPR002618">
    <property type="entry name" value="UDPGP_fam"/>
</dbReference>